<reference evidence="1 2" key="1">
    <citation type="submission" date="2024-02" db="EMBL/GenBank/DDBJ databases">
        <authorList>
            <person name="Daric V."/>
            <person name="Darras S."/>
        </authorList>
    </citation>
    <scope>NUCLEOTIDE SEQUENCE [LARGE SCALE GENOMIC DNA]</scope>
</reference>
<sequence>MRFKYLITCSSSVKLCLSSRSVGLKFDTMQFVDLTVQFYFTCFSKGVKRKTTLFLLPRASLTQFTFSAFLLYKPRTFAFLHSAHHFDWVQSELKTIYLAMQKEIKSLHNRCVSTRSAQTHKRKKLNYGKAECAPAHT</sequence>
<gene>
    <name evidence="1" type="ORF">CVLEPA_LOCUS20606</name>
</gene>
<keyword evidence="2" id="KW-1185">Reference proteome</keyword>
<dbReference type="Proteomes" id="UP001642483">
    <property type="component" value="Unassembled WGS sequence"/>
</dbReference>
<evidence type="ECO:0000313" key="2">
    <source>
        <dbReference type="Proteomes" id="UP001642483"/>
    </source>
</evidence>
<evidence type="ECO:0000313" key="1">
    <source>
        <dbReference type="EMBL" id="CAK8688611.1"/>
    </source>
</evidence>
<organism evidence="1 2">
    <name type="scientific">Clavelina lepadiformis</name>
    <name type="common">Light-bulb sea squirt</name>
    <name type="synonym">Ascidia lepadiformis</name>
    <dbReference type="NCBI Taxonomy" id="159417"/>
    <lineage>
        <taxon>Eukaryota</taxon>
        <taxon>Metazoa</taxon>
        <taxon>Chordata</taxon>
        <taxon>Tunicata</taxon>
        <taxon>Ascidiacea</taxon>
        <taxon>Aplousobranchia</taxon>
        <taxon>Clavelinidae</taxon>
        <taxon>Clavelina</taxon>
    </lineage>
</organism>
<name>A0ABP0G9Z3_CLALP</name>
<proteinExistence type="predicted"/>
<dbReference type="EMBL" id="CAWYQH010000108">
    <property type="protein sequence ID" value="CAK8688611.1"/>
    <property type="molecule type" value="Genomic_DNA"/>
</dbReference>
<protein>
    <submittedName>
        <fullName evidence="1">Uncharacterized protein</fullName>
    </submittedName>
</protein>
<accession>A0ABP0G9Z3</accession>
<comment type="caution">
    <text evidence="1">The sequence shown here is derived from an EMBL/GenBank/DDBJ whole genome shotgun (WGS) entry which is preliminary data.</text>
</comment>